<gene>
    <name evidence="1" type="ORF">DF3PB_6350003</name>
</gene>
<reference evidence="1" key="1">
    <citation type="submission" date="2018-07" db="EMBL/GenBank/DDBJ databases">
        <authorList>
            <person name="Quirk P.G."/>
            <person name="Krulwich T.A."/>
        </authorList>
    </citation>
    <scope>NUCLEOTIDE SEQUENCE</scope>
</reference>
<accession>A0A380TJJ8</accession>
<name>A0A380TJJ8_9ZZZZ</name>
<organism evidence="1">
    <name type="scientific">metagenome</name>
    <dbReference type="NCBI Taxonomy" id="256318"/>
    <lineage>
        <taxon>unclassified sequences</taxon>
        <taxon>metagenomes</taxon>
    </lineage>
</organism>
<sequence length="74" mass="8447">MYSDLKSELMGWAAFRGSGERWLAFSVQYRRRLATDRPRLHLAGDLARILTLASKGGKPSRQAQKTNTLIVLWK</sequence>
<protein>
    <submittedName>
        <fullName evidence="1">Uncharacterized protein</fullName>
    </submittedName>
</protein>
<dbReference type="EMBL" id="UIDG01000596">
    <property type="protein sequence ID" value="SUS08338.1"/>
    <property type="molecule type" value="Genomic_DNA"/>
</dbReference>
<dbReference type="AlphaFoldDB" id="A0A380TJJ8"/>
<evidence type="ECO:0000313" key="1">
    <source>
        <dbReference type="EMBL" id="SUS08338.1"/>
    </source>
</evidence>
<proteinExistence type="predicted"/>